<feature type="domain" description="HVO-A0261-like N-terminal" evidence="2">
    <location>
        <begin position="16"/>
        <end position="99"/>
    </location>
</feature>
<dbReference type="EMBL" id="CP003929">
    <property type="protein sequence ID" value="AGB37597.1"/>
    <property type="molecule type" value="Genomic_DNA"/>
</dbReference>
<proteinExistence type="predicted"/>
<evidence type="ECO:0000259" key="1">
    <source>
        <dbReference type="Pfam" id="PF08350"/>
    </source>
</evidence>
<accession>L0JX20</accession>
<dbReference type="SUPFAM" id="SSF46785">
    <property type="entry name" value="Winged helix' DNA-binding domain"/>
    <property type="match status" value="1"/>
</dbReference>
<dbReference type="InterPro" id="IPR036388">
    <property type="entry name" value="WH-like_DNA-bd_sf"/>
</dbReference>
<evidence type="ECO:0000259" key="2">
    <source>
        <dbReference type="Pfam" id="PF25213"/>
    </source>
</evidence>
<dbReference type="HOGENOM" id="CLU_071220_0_1_2"/>
<dbReference type="Pfam" id="PF08350">
    <property type="entry name" value="FilR1_middle"/>
    <property type="match status" value="1"/>
</dbReference>
<dbReference type="InterPro" id="IPR013561">
    <property type="entry name" value="FilR1_middle_dom"/>
</dbReference>
<dbReference type="eggNOG" id="arCOG02808">
    <property type="taxonomic scope" value="Archaea"/>
</dbReference>
<dbReference type="STRING" id="694430.Natoc_1800"/>
<dbReference type="InterPro" id="IPR036390">
    <property type="entry name" value="WH_DNA-bd_sf"/>
</dbReference>
<organism evidence="3 4">
    <name type="scientific">Natronococcus occultus SP4</name>
    <dbReference type="NCBI Taxonomy" id="694430"/>
    <lineage>
        <taxon>Archaea</taxon>
        <taxon>Methanobacteriati</taxon>
        <taxon>Methanobacteriota</taxon>
        <taxon>Stenosarchaea group</taxon>
        <taxon>Halobacteria</taxon>
        <taxon>Halobacteriales</taxon>
        <taxon>Natrialbaceae</taxon>
        <taxon>Natronococcus</taxon>
    </lineage>
</organism>
<dbReference type="OrthoDB" id="330490at2157"/>
<feature type="domain" description="Methanogenesis regulatory protein FilR1 middle" evidence="1">
    <location>
        <begin position="133"/>
        <end position="262"/>
    </location>
</feature>
<evidence type="ECO:0000313" key="4">
    <source>
        <dbReference type="Proteomes" id="UP000010878"/>
    </source>
</evidence>
<dbReference type="KEGG" id="nou:Natoc_1800"/>
<protein>
    <submittedName>
        <fullName evidence="3">Putative transcriptional regulator</fullName>
    </submittedName>
</protein>
<sequence>MSINGTPATPRESAIDDVAYLSRSEHRVPALVAMAARPRTRAELRELTGASPSTIRRTLRAFEQRSWVRRDGHQYEATALGAAVASGMETLLVLIETERTLRGVWEELPEAALELALERPGTTTVTVAEHDAPYRPVNRFRSLLLEADRFRFVGFDVGLYDPCTDVFGRRVLDGMDAELIDSPDVAAYMLSTYPERCARLLESGNLTAMVHDELPPYGISRLDDRVVVSGYDSDSGGVTVLVDTDAPAAREWADSVYATYRSEARPLEPERFEDVEIEA</sequence>
<dbReference type="GeneID" id="14404884"/>
<name>L0JX20_9EURY</name>
<keyword evidence="4" id="KW-1185">Reference proteome</keyword>
<dbReference type="Pfam" id="PF25213">
    <property type="entry name" value="HVO_A0261_N"/>
    <property type="match status" value="1"/>
</dbReference>
<gene>
    <name evidence="3" type="ORF">Natoc_1800</name>
</gene>
<dbReference type="AlphaFoldDB" id="L0JX20"/>
<dbReference type="Gene3D" id="1.10.10.10">
    <property type="entry name" value="Winged helix-like DNA-binding domain superfamily/Winged helix DNA-binding domain"/>
    <property type="match status" value="1"/>
</dbReference>
<dbReference type="Proteomes" id="UP000010878">
    <property type="component" value="Chromosome"/>
</dbReference>
<dbReference type="RefSeq" id="WP_015321042.1">
    <property type="nucleotide sequence ID" value="NC_019974.1"/>
</dbReference>
<reference evidence="3 4" key="1">
    <citation type="submission" date="2012-11" db="EMBL/GenBank/DDBJ databases">
        <title>FINISHED of Natronococcus occultus SP4, DSM 3396.</title>
        <authorList>
            <consortium name="DOE Joint Genome Institute"/>
            <person name="Eisen J."/>
            <person name="Huntemann M."/>
            <person name="Wei C.-L."/>
            <person name="Han J."/>
            <person name="Detter J.C."/>
            <person name="Han C."/>
            <person name="Tapia R."/>
            <person name="Chen A."/>
            <person name="Kyrpides N."/>
            <person name="Mavromatis K."/>
            <person name="Markowitz V."/>
            <person name="Szeto E."/>
            <person name="Ivanova N."/>
            <person name="Mikhailova N."/>
            <person name="Ovchinnikova G."/>
            <person name="Pagani I."/>
            <person name="Pati A."/>
            <person name="Goodwin L."/>
            <person name="Nordberg H.P."/>
            <person name="Cantor M.N."/>
            <person name="Hua S.X."/>
            <person name="Woyke T."/>
            <person name="Eisen J."/>
            <person name="Klenk H.-P."/>
            <person name="Klenk H.-P."/>
        </authorList>
    </citation>
    <scope>NUCLEOTIDE SEQUENCE [LARGE SCALE GENOMIC DNA]</scope>
    <source>
        <strain evidence="3 4">SP4</strain>
    </source>
</reference>
<dbReference type="InterPro" id="IPR057527">
    <property type="entry name" value="HVO_A0261-like_N"/>
</dbReference>
<evidence type="ECO:0000313" key="3">
    <source>
        <dbReference type="EMBL" id="AGB37597.1"/>
    </source>
</evidence>